<evidence type="ECO:0000256" key="1">
    <source>
        <dbReference type="SAM" id="MobiDB-lite"/>
    </source>
</evidence>
<sequence>MSACDTLGDAGIGVRGGAIVHRHQQHHLVRPYPSPQHPRGQRGREGAMHAKAAPGPGGGGGKAAGKSGGAVAVVPDARAKQVLKEAVDAVVNSFAKHTQGYGRGECDSDLFLRPLVSLRGGAWATHCFRRESTPAPRSMPSLRLQQPAGFINTSLSANRCQSCVYI</sequence>
<name>A0A8K0K2B0_LADFU</name>
<dbReference type="Proteomes" id="UP000792457">
    <property type="component" value="Unassembled WGS sequence"/>
</dbReference>
<keyword evidence="3" id="KW-1185">Reference proteome</keyword>
<dbReference type="AlphaFoldDB" id="A0A8K0K2B0"/>
<gene>
    <name evidence="2" type="ORF">J437_LFUL006916</name>
</gene>
<feature type="region of interest" description="Disordered" evidence="1">
    <location>
        <begin position="29"/>
        <end position="64"/>
    </location>
</feature>
<dbReference type="OrthoDB" id="8062600at2759"/>
<evidence type="ECO:0000313" key="3">
    <source>
        <dbReference type="Proteomes" id="UP000792457"/>
    </source>
</evidence>
<accession>A0A8K0K2B0</accession>
<reference evidence="2" key="2">
    <citation type="submission" date="2017-10" db="EMBL/GenBank/DDBJ databases">
        <title>Ladona fulva Genome sequencing and assembly.</title>
        <authorList>
            <person name="Murali S."/>
            <person name="Richards S."/>
            <person name="Bandaranaike D."/>
            <person name="Bellair M."/>
            <person name="Blankenburg K."/>
            <person name="Chao H."/>
            <person name="Dinh H."/>
            <person name="Doddapaneni H."/>
            <person name="Dugan-Rocha S."/>
            <person name="Elkadiri S."/>
            <person name="Gnanaolivu R."/>
            <person name="Hernandez B."/>
            <person name="Skinner E."/>
            <person name="Javaid M."/>
            <person name="Lee S."/>
            <person name="Li M."/>
            <person name="Ming W."/>
            <person name="Munidasa M."/>
            <person name="Muniz J."/>
            <person name="Nguyen L."/>
            <person name="Hughes D."/>
            <person name="Osuji N."/>
            <person name="Pu L.-L."/>
            <person name="Puazo M."/>
            <person name="Qu C."/>
            <person name="Quiroz J."/>
            <person name="Raj R."/>
            <person name="Weissenberger G."/>
            <person name="Xin Y."/>
            <person name="Zou X."/>
            <person name="Han Y."/>
            <person name="Worley K."/>
            <person name="Muzny D."/>
            <person name="Gibbs R."/>
        </authorList>
    </citation>
    <scope>NUCLEOTIDE SEQUENCE</scope>
    <source>
        <strain evidence="2">Sampled in the wild</strain>
    </source>
</reference>
<evidence type="ECO:0000313" key="2">
    <source>
        <dbReference type="EMBL" id="KAG8226526.1"/>
    </source>
</evidence>
<proteinExistence type="predicted"/>
<feature type="compositionally biased region" description="Gly residues" evidence="1">
    <location>
        <begin position="55"/>
        <end position="64"/>
    </location>
</feature>
<organism evidence="2 3">
    <name type="scientific">Ladona fulva</name>
    <name type="common">Scarce chaser dragonfly</name>
    <name type="synonym">Libellula fulva</name>
    <dbReference type="NCBI Taxonomy" id="123851"/>
    <lineage>
        <taxon>Eukaryota</taxon>
        <taxon>Metazoa</taxon>
        <taxon>Ecdysozoa</taxon>
        <taxon>Arthropoda</taxon>
        <taxon>Hexapoda</taxon>
        <taxon>Insecta</taxon>
        <taxon>Pterygota</taxon>
        <taxon>Palaeoptera</taxon>
        <taxon>Odonata</taxon>
        <taxon>Epiprocta</taxon>
        <taxon>Anisoptera</taxon>
        <taxon>Libelluloidea</taxon>
        <taxon>Libellulidae</taxon>
        <taxon>Ladona</taxon>
    </lineage>
</organism>
<comment type="caution">
    <text evidence="2">The sequence shown here is derived from an EMBL/GenBank/DDBJ whole genome shotgun (WGS) entry which is preliminary data.</text>
</comment>
<dbReference type="EMBL" id="KZ308285">
    <property type="protein sequence ID" value="KAG8226526.1"/>
    <property type="molecule type" value="Genomic_DNA"/>
</dbReference>
<reference evidence="2" key="1">
    <citation type="submission" date="2013-04" db="EMBL/GenBank/DDBJ databases">
        <authorList>
            <person name="Qu J."/>
            <person name="Murali S.C."/>
            <person name="Bandaranaike D."/>
            <person name="Bellair M."/>
            <person name="Blankenburg K."/>
            <person name="Chao H."/>
            <person name="Dinh H."/>
            <person name="Doddapaneni H."/>
            <person name="Downs B."/>
            <person name="Dugan-Rocha S."/>
            <person name="Elkadiri S."/>
            <person name="Gnanaolivu R.D."/>
            <person name="Hernandez B."/>
            <person name="Javaid M."/>
            <person name="Jayaseelan J.C."/>
            <person name="Lee S."/>
            <person name="Li M."/>
            <person name="Ming W."/>
            <person name="Munidasa M."/>
            <person name="Muniz J."/>
            <person name="Nguyen L."/>
            <person name="Ongeri F."/>
            <person name="Osuji N."/>
            <person name="Pu L.-L."/>
            <person name="Puazo M."/>
            <person name="Qu C."/>
            <person name="Quiroz J."/>
            <person name="Raj R."/>
            <person name="Weissenberger G."/>
            <person name="Xin Y."/>
            <person name="Zou X."/>
            <person name="Han Y."/>
            <person name="Richards S."/>
            <person name="Worley K."/>
            <person name="Muzny D."/>
            <person name="Gibbs R."/>
        </authorList>
    </citation>
    <scope>NUCLEOTIDE SEQUENCE</scope>
    <source>
        <strain evidence="2">Sampled in the wild</strain>
    </source>
</reference>
<protein>
    <submittedName>
        <fullName evidence="2">Uncharacterized protein</fullName>
    </submittedName>
</protein>